<keyword evidence="3" id="KW-1185">Reference proteome</keyword>
<dbReference type="AlphaFoldDB" id="A0AAV7AQV0"/>
<accession>A0AAV7AQV0</accession>
<feature type="region of interest" description="Disordered" evidence="1">
    <location>
        <begin position="1"/>
        <end position="59"/>
    </location>
</feature>
<protein>
    <recommendedName>
        <fullName evidence="4">Spermatogenesis associated 7</fullName>
    </recommendedName>
</protein>
<feature type="region of interest" description="Disordered" evidence="1">
    <location>
        <begin position="452"/>
        <end position="477"/>
    </location>
</feature>
<evidence type="ECO:0008006" key="4">
    <source>
        <dbReference type="Google" id="ProtNLM"/>
    </source>
</evidence>
<reference evidence="2" key="1">
    <citation type="thesis" date="2020" institute="ProQuest LLC" country="789 East Eisenhower Parkway, Ann Arbor, MI, USA">
        <title>Comparative Genomics and Chromosome Evolution.</title>
        <authorList>
            <person name="Mudd A.B."/>
        </authorList>
    </citation>
    <scope>NUCLEOTIDE SEQUENCE</scope>
    <source>
        <strain evidence="2">237g6f4</strain>
        <tissue evidence="2">Blood</tissue>
    </source>
</reference>
<evidence type="ECO:0000256" key="1">
    <source>
        <dbReference type="SAM" id="MobiDB-lite"/>
    </source>
</evidence>
<comment type="caution">
    <text evidence="2">The sequence shown here is derived from an EMBL/GenBank/DDBJ whole genome shotgun (WGS) entry which is preliminary data.</text>
</comment>
<feature type="compositionally biased region" description="Basic and acidic residues" evidence="1">
    <location>
        <begin position="385"/>
        <end position="398"/>
    </location>
</feature>
<feature type="region of interest" description="Disordered" evidence="1">
    <location>
        <begin position="102"/>
        <end position="139"/>
    </location>
</feature>
<feature type="region of interest" description="Disordered" evidence="1">
    <location>
        <begin position="379"/>
        <end position="398"/>
    </location>
</feature>
<feature type="region of interest" description="Disordered" evidence="1">
    <location>
        <begin position="333"/>
        <end position="369"/>
    </location>
</feature>
<proteinExistence type="predicted"/>
<feature type="compositionally biased region" description="Polar residues" evidence="1">
    <location>
        <begin position="105"/>
        <end position="119"/>
    </location>
</feature>
<gene>
    <name evidence="2" type="ORF">GDO81_015532</name>
</gene>
<dbReference type="GO" id="GO:0120200">
    <property type="term" value="C:rod photoreceptor outer segment"/>
    <property type="evidence" value="ECO:0007669"/>
    <property type="project" value="TreeGrafter"/>
</dbReference>
<evidence type="ECO:0000313" key="3">
    <source>
        <dbReference type="Proteomes" id="UP000824782"/>
    </source>
</evidence>
<feature type="compositionally biased region" description="Basic and acidic residues" evidence="1">
    <location>
        <begin position="333"/>
        <end position="342"/>
    </location>
</feature>
<sequence length="477" mass="54033">MTASFQDPYEPHSPPFRHSPYSDPGPIYSPCSFISSPRHLRSPAHTGELHGRHPQFSRLHSDLNNTTAWSSPCKFQDNQTKTYNGDLLEKHSHRFNKERPFTPRTLKTQAKSTLAQSRYYTPPRRKRRGAEAETQTDLSSFQCTSQTMEGESSAVRNQVITNEDLLLSDGDEEGPGEQYSFSRLSPCDFKSPSPTLRKIHSEEEELAYLKFVADVTNEILTLGLFSDRVLDQVFQRHLEENRHRLDEGKMQHLLDILRADLDFKEESPLKSSESHSSTRGFTSSSWDDVINGSTNEEASSFLITAQRVKSLPYMDEKAGKLQLQADALTELDPRDTEQEHGESVPISSDDQHKNDSVQMGHDRGDLTPQLSHKNILSSLEDTGLEDNKESTEHEDDHLEMLKEPPEDNLQLETSDSHQNSKAFQSSSNISKNTDDFETLEELKSFADVVQVSKEDDNSSISDPEEDWALETNNQTSS</sequence>
<dbReference type="PANTHER" id="PTHR14917:SF3">
    <property type="entry name" value="SPERMATOGENESIS ASSOCIATED 7"/>
    <property type="match status" value="1"/>
</dbReference>
<dbReference type="GO" id="GO:0000226">
    <property type="term" value="P:microtubule cytoskeleton organization"/>
    <property type="evidence" value="ECO:0007669"/>
    <property type="project" value="TreeGrafter"/>
</dbReference>
<dbReference type="EMBL" id="WNYA01000007">
    <property type="protein sequence ID" value="KAG8561930.1"/>
    <property type="molecule type" value="Genomic_DNA"/>
</dbReference>
<feature type="compositionally biased region" description="Polar residues" evidence="1">
    <location>
        <begin position="410"/>
        <end position="431"/>
    </location>
</feature>
<dbReference type="InterPro" id="IPR029357">
    <property type="entry name" value="SPATA7"/>
</dbReference>
<dbReference type="Pfam" id="PF15244">
    <property type="entry name" value="HSD3"/>
    <property type="match status" value="1"/>
</dbReference>
<evidence type="ECO:0000313" key="2">
    <source>
        <dbReference type="EMBL" id="KAG8561930.1"/>
    </source>
</evidence>
<feature type="compositionally biased region" description="Basic and acidic residues" evidence="1">
    <location>
        <begin position="349"/>
        <end position="365"/>
    </location>
</feature>
<organism evidence="2 3">
    <name type="scientific">Engystomops pustulosus</name>
    <name type="common">Tungara frog</name>
    <name type="synonym">Physalaemus pustulosus</name>
    <dbReference type="NCBI Taxonomy" id="76066"/>
    <lineage>
        <taxon>Eukaryota</taxon>
        <taxon>Metazoa</taxon>
        <taxon>Chordata</taxon>
        <taxon>Craniata</taxon>
        <taxon>Vertebrata</taxon>
        <taxon>Euteleostomi</taxon>
        <taxon>Amphibia</taxon>
        <taxon>Batrachia</taxon>
        <taxon>Anura</taxon>
        <taxon>Neobatrachia</taxon>
        <taxon>Hyloidea</taxon>
        <taxon>Leptodactylidae</taxon>
        <taxon>Leiuperinae</taxon>
        <taxon>Engystomops</taxon>
    </lineage>
</organism>
<dbReference type="GO" id="GO:0005930">
    <property type="term" value="C:axoneme"/>
    <property type="evidence" value="ECO:0007669"/>
    <property type="project" value="TreeGrafter"/>
</dbReference>
<dbReference type="GO" id="GO:0120206">
    <property type="term" value="C:photoreceptor distal connecting cilium"/>
    <property type="evidence" value="ECO:0007669"/>
    <property type="project" value="TreeGrafter"/>
</dbReference>
<name>A0AAV7AQV0_ENGPU</name>
<dbReference type="PANTHER" id="PTHR14917">
    <property type="entry name" value="SPERMATOGENESIS-ASSOCIATED PROTEIN 7"/>
    <property type="match status" value="1"/>
</dbReference>
<dbReference type="GO" id="GO:0045494">
    <property type="term" value="P:photoreceptor cell maintenance"/>
    <property type="evidence" value="ECO:0007669"/>
    <property type="project" value="TreeGrafter"/>
</dbReference>
<dbReference type="Proteomes" id="UP000824782">
    <property type="component" value="Unassembled WGS sequence"/>
</dbReference>
<feature type="region of interest" description="Disordered" evidence="1">
    <location>
        <begin position="408"/>
        <end position="434"/>
    </location>
</feature>
<dbReference type="GO" id="GO:0036064">
    <property type="term" value="C:ciliary basal body"/>
    <property type="evidence" value="ECO:0007669"/>
    <property type="project" value="TreeGrafter"/>
</dbReference>